<dbReference type="PROSITE" id="PS50262">
    <property type="entry name" value="G_PROTEIN_RECEP_F1_2"/>
    <property type="match status" value="1"/>
</dbReference>
<keyword evidence="8" id="KW-0807">Transducer</keyword>
<dbReference type="PANTHER" id="PTHR24230">
    <property type="entry name" value="G-PROTEIN COUPLED RECEPTOR"/>
    <property type="match status" value="1"/>
</dbReference>
<comment type="subcellular location">
    <subcellularLocation>
        <location evidence="1">Cell membrane</location>
        <topology evidence="1">Multi-pass membrane protein</topology>
    </subcellularLocation>
</comment>
<feature type="domain" description="G-protein coupled receptors family 1 profile" evidence="10">
    <location>
        <begin position="44"/>
        <end position="344"/>
    </location>
</feature>
<feature type="transmembrane region" description="Helical" evidence="9">
    <location>
        <begin position="108"/>
        <end position="130"/>
    </location>
</feature>
<dbReference type="InterPro" id="IPR000276">
    <property type="entry name" value="GPCR_Rhodpsn"/>
</dbReference>
<dbReference type="GO" id="GO:0007218">
    <property type="term" value="P:neuropeptide signaling pathway"/>
    <property type="evidence" value="ECO:0007669"/>
    <property type="project" value="TreeGrafter"/>
</dbReference>
<dbReference type="PRINTS" id="PR00237">
    <property type="entry name" value="GPCRRHODOPSN"/>
</dbReference>
<dbReference type="Gene3D" id="1.20.1070.10">
    <property type="entry name" value="Rhodopsin 7-helix transmembrane proteins"/>
    <property type="match status" value="1"/>
</dbReference>
<keyword evidence="5" id="KW-0297">G-protein coupled receptor</keyword>
<organism evidence="11">
    <name type="scientific">Arion vulgaris</name>
    <dbReference type="NCBI Taxonomy" id="1028688"/>
    <lineage>
        <taxon>Eukaryota</taxon>
        <taxon>Metazoa</taxon>
        <taxon>Spiralia</taxon>
        <taxon>Lophotrochozoa</taxon>
        <taxon>Mollusca</taxon>
        <taxon>Gastropoda</taxon>
        <taxon>Heterobranchia</taxon>
        <taxon>Euthyneura</taxon>
        <taxon>Panpulmonata</taxon>
        <taxon>Eupulmonata</taxon>
        <taxon>Stylommatophora</taxon>
        <taxon>Helicina</taxon>
        <taxon>Arionoidea</taxon>
        <taxon>Arionidae</taxon>
        <taxon>Arion</taxon>
    </lineage>
</organism>
<dbReference type="GO" id="GO:0005886">
    <property type="term" value="C:plasma membrane"/>
    <property type="evidence" value="ECO:0007669"/>
    <property type="project" value="UniProtKB-SubCell"/>
</dbReference>
<dbReference type="EMBL" id="HACG01021265">
    <property type="protein sequence ID" value="CEK68130.1"/>
    <property type="molecule type" value="Transcribed_RNA"/>
</dbReference>
<evidence type="ECO:0000256" key="9">
    <source>
        <dbReference type="SAM" id="Phobius"/>
    </source>
</evidence>
<sequence>MTTLGNLTNKNVVFIGLITEKQYIIILQSCSIVWTTLSLGGAISNVINIRTFIAMGLSDGITVTFLTLAIFDLAYLIVSFSLGVVVVFHVLELEYSFRFSIEPLSLCIYLFSMSVLINTGTTLIITFLAIARCMCVAKPLQFKNIFSRKLALIFNIWFILFATVSYTPIFTNMSLAVKFDPRINISRPVLWTSPNRDSVKIIVWIIVDIIVPFATQIIILICIIVLTSCLRAAVRFRQASTLTFTLTDKIMNRRLGELCKHSHPTGLNVPSENLTSKEVRVVQQVVLISVVYIICNIPKMIISVAAVTEREFTIGKAQNMLYICVNGLSKHFEIFNSAINLAIYYKYNTKFRAKLSIWCEKCW</sequence>
<dbReference type="InterPro" id="IPR017452">
    <property type="entry name" value="GPCR_Rhodpsn_7TM"/>
</dbReference>
<evidence type="ECO:0000256" key="7">
    <source>
        <dbReference type="ARBA" id="ARBA00023170"/>
    </source>
</evidence>
<evidence type="ECO:0000256" key="1">
    <source>
        <dbReference type="ARBA" id="ARBA00004651"/>
    </source>
</evidence>
<keyword evidence="6 9" id="KW-0472">Membrane</keyword>
<feature type="transmembrane region" description="Helical" evidence="9">
    <location>
        <begin position="61"/>
        <end position="88"/>
    </location>
</feature>
<dbReference type="AlphaFoldDB" id="A0A0B6ZK51"/>
<protein>
    <recommendedName>
        <fullName evidence="10">G-protein coupled receptors family 1 profile domain-containing protein</fullName>
    </recommendedName>
</protein>
<feature type="transmembrane region" description="Helical" evidence="9">
    <location>
        <begin position="23"/>
        <end position="49"/>
    </location>
</feature>
<reference evidence="11" key="1">
    <citation type="submission" date="2014-12" db="EMBL/GenBank/DDBJ databases">
        <title>Insight into the proteome of Arion vulgaris.</title>
        <authorList>
            <person name="Aradska J."/>
            <person name="Bulat T."/>
            <person name="Smidak R."/>
            <person name="Sarate P."/>
            <person name="Gangsoo J."/>
            <person name="Sialana F."/>
            <person name="Bilban M."/>
            <person name="Lubec G."/>
        </authorList>
    </citation>
    <scope>NUCLEOTIDE SEQUENCE</scope>
    <source>
        <tissue evidence="11">Skin</tissue>
    </source>
</reference>
<evidence type="ECO:0000256" key="4">
    <source>
        <dbReference type="ARBA" id="ARBA00022989"/>
    </source>
</evidence>
<name>A0A0B6ZK51_9EUPU</name>
<evidence type="ECO:0000256" key="3">
    <source>
        <dbReference type="ARBA" id="ARBA00022692"/>
    </source>
</evidence>
<accession>A0A0B6ZK51</accession>
<evidence type="ECO:0000256" key="8">
    <source>
        <dbReference type="ARBA" id="ARBA00023224"/>
    </source>
</evidence>
<proteinExistence type="predicted"/>
<gene>
    <name evidence="11" type="primary">ORF65172</name>
</gene>
<dbReference type="GO" id="GO:0008528">
    <property type="term" value="F:G protein-coupled peptide receptor activity"/>
    <property type="evidence" value="ECO:0007669"/>
    <property type="project" value="TreeGrafter"/>
</dbReference>
<dbReference type="SUPFAM" id="SSF81321">
    <property type="entry name" value="Family A G protein-coupled receptor-like"/>
    <property type="match status" value="1"/>
</dbReference>
<keyword evidence="2" id="KW-1003">Cell membrane</keyword>
<keyword evidence="3 9" id="KW-0812">Transmembrane</keyword>
<evidence type="ECO:0000256" key="2">
    <source>
        <dbReference type="ARBA" id="ARBA00022475"/>
    </source>
</evidence>
<evidence type="ECO:0000256" key="5">
    <source>
        <dbReference type="ARBA" id="ARBA00023040"/>
    </source>
</evidence>
<evidence type="ECO:0000256" key="6">
    <source>
        <dbReference type="ARBA" id="ARBA00023136"/>
    </source>
</evidence>
<keyword evidence="7" id="KW-0675">Receptor</keyword>
<feature type="transmembrane region" description="Helical" evidence="9">
    <location>
        <begin position="201"/>
        <end position="227"/>
    </location>
</feature>
<evidence type="ECO:0000313" key="11">
    <source>
        <dbReference type="EMBL" id="CEK68130.1"/>
    </source>
</evidence>
<feature type="transmembrane region" description="Helical" evidence="9">
    <location>
        <begin position="150"/>
        <end position="169"/>
    </location>
</feature>
<keyword evidence="4 9" id="KW-1133">Transmembrane helix</keyword>
<evidence type="ECO:0000259" key="10">
    <source>
        <dbReference type="PROSITE" id="PS50262"/>
    </source>
</evidence>